<dbReference type="PROSITE" id="PS50157">
    <property type="entry name" value="ZINC_FINGER_C2H2_2"/>
    <property type="match status" value="1"/>
</dbReference>
<dbReference type="PANTHER" id="PTHR47287">
    <property type="entry name" value="C2H2 AND C2HC ZINC FINGERS SUPERFAMILY PROTEIN"/>
    <property type="match status" value="1"/>
</dbReference>
<keyword evidence="5" id="KW-0539">Nucleus</keyword>
<feature type="compositionally biased region" description="Basic and acidic residues" evidence="7">
    <location>
        <begin position="19"/>
        <end position="40"/>
    </location>
</feature>
<keyword evidence="4" id="KW-0862">Zinc</keyword>
<evidence type="ECO:0000313" key="10">
    <source>
        <dbReference type="Proteomes" id="UP001168098"/>
    </source>
</evidence>
<evidence type="ECO:0000256" key="6">
    <source>
        <dbReference type="PROSITE-ProRule" id="PRU00042"/>
    </source>
</evidence>
<feature type="domain" description="C2H2-type" evidence="8">
    <location>
        <begin position="79"/>
        <end position="106"/>
    </location>
</feature>
<dbReference type="GO" id="GO:0009788">
    <property type="term" value="P:negative regulation of abscisic acid-activated signaling pathway"/>
    <property type="evidence" value="ECO:0007669"/>
    <property type="project" value="InterPro"/>
</dbReference>
<dbReference type="GO" id="GO:0008270">
    <property type="term" value="F:zinc ion binding"/>
    <property type="evidence" value="ECO:0007669"/>
    <property type="project" value="UniProtKB-KW"/>
</dbReference>
<keyword evidence="2" id="KW-0479">Metal-binding</keyword>
<sequence>MSGKGCSMTLAASPCGGAQEKKEAQGQEGTVREELDHTLDLRLSSDVVGEREHVSKHDGPKGSESANGVDQNGDEKRDFYCKYCNKKFTNSQALGGHQNAHKRERGSTKKDKVDEEALAHIESHLYPYSSIVPYNRHYGSYSKALGIQLQSMINKPLHSWSRGGLGYGYGGVGGWSRYSMMNHDQFPMMNRTRQPSMVNQQYGTQPSPRTNSCWGGSGVGVGVGGGGYQQPPPPSQARHFNIAGYQPPAPPQNRGFNLSGTTAFRPPFEGTYLQIGTSRSVDNRIGGSAESRAGQGGSVAENPRQEVGGSLLEKGKQQAKDIDLTLKL</sequence>
<evidence type="ECO:0000256" key="7">
    <source>
        <dbReference type="SAM" id="MobiDB-lite"/>
    </source>
</evidence>
<name>A0AA38ZT35_VITRO</name>
<dbReference type="InterPro" id="IPR013087">
    <property type="entry name" value="Znf_C2H2_type"/>
</dbReference>
<comment type="subcellular location">
    <subcellularLocation>
        <location evidence="1">Nucleus</location>
    </subcellularLocation>
</comment>
<dbReference type="SUPFAM" id="SSF57667">
    <property type="entry name" value="beta-beta-alpha zinc fingers"/>
    <property type="match status" value="1"/>
</dbReference>
<evidence type="ECO:0000256" key="2">
    <source>
        <dbReference type="ARBA" id="ARBA00022723"/>
    </source>
</evidence>
<organism evidence="9 10">
    <name type="scientific">Vitis rotundifolia</name>
    <name type="common">Muscadine grape</name>
    <dbReference type="NCBI Taxonomy" id="103349"/>
    <lineage>
        <taxon>Eukaryota</taxon>
        <taxon>Viridiplantae</taxon>
        <taxon>Streptophyta</taxon>
        <taxon>Embryophyta</taxon>
        <taxon>Tracheophyta</taxon>
        <taxon>Spermatophyta</taxon>
        <taxon>Magnoliopsida</taxon>
        <taxon>eudicotyledons</taxon>
        <taxon>Gunneridae</taxon>
        <taxon>Pentapetalae</taxon>
        <taxon>rosids</taxon>
        <taxon>Vitales</taxon>
        <taxon>Vitaceae</taxon>
        <taxon>Viteae</taxon>
        <taxon>Vitis</taxon>
    </lineage>
</organism>
<evidence type="ECO:0000313" key="9">
    <source>
        <dbReference type="EMBL" id="KAJ9694287.1"/>
    </source>
</evidence>
<feature type="compositionally biased region" description="Basic and acidic residues" evidence="7">
    <location>
        <begin position="48"/>
        <end position="61"/>
    </location>
</feature>
<dbReference type="Gene3D" id="3.30.160.60">
    <property type="entry name" value="Classic Zinc Finger"/>
    <property type="match status" value="1"/>
</dbReference>
<keyword evidence="3 6" id="KW-0863">Zinc-finger</keyword>
<dbReference type="PROSITE" id="PS00028">
    <property type="entry name" value="ZINC_FINGER_C2H2_1"/>
    <property type="match status" value="1"/>
</dbReference>
<evidence type="ECO:0000256" key="4">
    <source>
        <dbReference type="ARBA" id="ARBA00022833"/>
    </source>
</evidence>
<evidence type="ECO:0000259" key="8">
    <source>
        <dbReference type="PROSITE" id="PS50157"/>
    </source>
</evidence>
<accession>A0AA38ZT35</accession>
<dbReference type="GO" id="GO:0005634">
    <property type="term" value="C:nucleus"/>
    <property type="evidence" value="ECO:0007669"/>
    <property type="project" value="UniProtKB-SubCell"/>
</dbReference>
<dbReference type="EMBL" id="JARBHA010000008">
    <property type="protein sequence ID" value="KAJ9694287.1"/>
    <property type="molecule type" value="Genomic_DNA"/>
</dbReference>
<gene>
    <name evidence="9" type="ORF">PVL29_010001</name>
</gene>
<dbReference type="InterPro" id="IPR044246">
    <property type="entry name" value="ZFP3-like"/>
</dbReference>
<feature type="compositionally biased region" description="Basic and acidic residues" evidence="7">
    <location>
        <begin position="313"/>
        <end position="328"/>
    </location>
</feature>
<protein>
    <recommendedName>
        <fullName evidence="8">C2H2-type domain-containing protein</fullName>
    </recommendedName>
</protein>
<dbReference type="Proteomes" id="UP001168098">
    <property type="component" value="Unassembled WGS sequence"/>
</dbReference>
<evidence type="ECO:0000256" key="5">
    <source>
        <dbReference type="ARBA" id="ARBA00023242"/>
    </source>
</evidence>
<dbReference type="InterPro" id="IPR036236">
    <property type="entry name" value="Znf_C2H2_sf"/>
</dbReference>
<comment type="caution">
    <text evidence="9">The sequence shown here is derived from an EMBL/GenBank/DDBJ whole genome shotgun (WGS) entry which is preliminary data.</text>
</comment>
<proteinExistence type="predicted"/>
<dbReference type="PANTHER" id="PTHR47287:SF13">
    <property type="entry name" value="C2H2-TYPE DOMAIN-CONTAINING PROTEIN"/>
    <property type="match status" value="1"/>
</dbReference>
<feature type="region of interest" description="Disordered" evidence="7">
    <location>
        <begin position="1"/>
        <end position="71"/>
    </location>
</feature>
<evidence type="ECO:0000256" key="3">
    <source>
        <dbReference type="ARBA" id="ARBA00022771"/>
    </source>
</evidence>
<keyword evidence="10" id="KW-1185">Reference proteome</keyword>
<evidence type="ECO:0000256" key="1">
    <source>
        <dbReference type="ARBA" id="ARBA00004123"/>
    </source>
</evidence>
<reference evidence="9 10" key="1">
    <citation type="journal article" date="2023" name="BMC Biotechnol.">
        <title>Vitis rotundifolia cv Carlos genome sequencing.</title>
        <authorList>
            <person name="Huff M."/>
            <person name="Hulse-Kemp A."/>
            <person name="Scheffler B."/>
            <person name="Youngblood R."/>
            <person name="Simpson S."/>
            <person name="Babiker E."/>
            <person name="Staton M."/>
        </authorList>
    </citation>
    <scope>NUCLEOTIDE SEQUENCE [LARGE SCALE GENOMIC DNA]</scope>
    <source>
        <tissue evidence="9">Leaf</tissue>
    </source>
</reference>
<dbReference type="AlphaFoldDB" id="A0AA38ZT35"/>
<feature type="region of interest" description="Disordered" evidence="7">
    <location>
        <begin position="283"/>
        <end position="328"/>
    </location>
</feature>